<keyword evidence="4" id="KW-0485">Methanol utilization</keyword>
<evidence type="ECO:0000256" key="5">
    <source>
        <dbReference type="PIRSR" id="PIRSR000008-1"/>
    </source>
</evidence>
<dbReference type="KEGG" id="fiy:BN1229_v1_3399"/>
<keyword evidence="2 4" id="KW-0479">Metal-binding</keyword>
<feature type="chain" id="PRO_5002306417" description="Cytochrome c-L" evidence="8">
    <location>
        <begin position="23"/>
        <end position="198"/>
    </location>
</feature>
<feature type="binding site" description="covalent" evidence="5">
    <location>
        <position position="81"/>
    </location>
    <ligand>
        <name>heme c</name>
        <dbReference type="ChEBI" id="CHEBI:61717"/>
    </ligand>
</feature>
<feature type="signal peptide" evidence="8">
    <location>
        <begin position="1"/>
        <end position="22"/>
    </location>
</feature>
<accession>A0A0D6JJ70</accession>
<keyword evidence="4" id="KW-0249">Electron transport</keyword>
<dbReference type="Pfam" id="PF13442">
    <property type="entry name" value="Cytochrome_CBB3"/>
    <property type="match status" value="1"/>
</dbReference>
<dbReference type="NCBIfam" id="TIGR03872">
    <property type="entry name" value="cytochrome_MoxG"/>
    <property type="match status" value="1"/>
</dbReference>
<feature type="binding site" description="covalent" evidence="5">
    <location>
        <position position="84"/>
    </location>
    <ligand>
        <name>heme c</name>
        <dbReference type="ChEBI" id="CHEBI:61717"/>
    </ligand>
</feature>
<feature type="compositionally biased region" description="Basic and acidic residues" evidence="7">
    <location>
        <begin position="164"/>
        <end position="176"/>
    </location>
</feature>
<dbReference type="Gene3D" id="1.10.760.10">
    <property type="entry name" value="Cytochrome c-like domain"/>
    <property type="match status" value="1"/>
</dbReference>
<comment type="PTM">
    <text evidence="5">Binds 1 heme c group covalently per subunit.</text>
</comment>
<organism evidence="10 11">
    <name type="scientific">Candidatus Filomicrobium marinum</name>
    <dbReference type="NCBI Taxonomy" id="1608628"/>
    <lineage>
        <taxon>Bacteria</taxon>
        <taxon>Pseudomonadati</taxon>
        <taxon>Pseudomonadota</taxon>
        <taxon>Alphaproteobacteria</taxon>
        <taxon>Hyphomicrobiales</taxon>
        <taxon>Hyphomicrobiaceae</taxon>
        <taxon>Filomicrobium</taxon>
    </lineage>
</organism>
<proteinExistence type="predicted"/>
<evidence type="ECO:0000313" key="11">
    <source>
        <dbReference type="Proteomes" id="UP000033187"/>
    </source>
</evidence>
<feature type="region of interest" description="Disordered" evidence="7">
    <location>
        <begin position="164"/>
        <end position="198"/>
    </location>
</feature>
<dbReference type="AlphaFoldDB" id="A0A0D6JJ70"/>
<protein>
    <recommendedName>
        <fullName evidence="4">Cytochrome c-L</fullName>
    </recommendedName>
</protein>
<dbReference type="SUPFAM" id="SSF46626">
    <property type="entry name" value="Cytochrome c"/>
    <property type="match status" value="1"/>
</dbReference>
<evidence type="ECO:0000256" key="8">
    <source>
        <dbReference type="SAM" id="SignalP"/>
    </source>
</evidence>
<keyword evidence="11" id="KW-1185">Reference proteome</keyword>
<dbReference type="GO" id="GO:0015945">
    <property type="term" value="P:methanol metabolic process"/>
    <property type="evidence" value="ECO:0007669"/>
    <property type="project" value="UniProtKB-UniRule"/>
</dbReference>
<dbReference type="GO" id="GO:0009055">
    <property type="term" value="F:electron transfer activity"/>
    <property type="evidence" value="ECO:0007669"/>
    <property type="project" value="UniProtKB-UniRule"/>
</dbReference>
<evidence type="ECO:0000256" key="7">
    <source>
        <dbReference type="SAM" id="MobiDB-lite"/>
    </source>
</evidence>
<dbReference type="RefSeq" id="WP_046478395.1">
    <property type="nucleotide sequence ID" value="NZ_LN829118.1"/>
</dbReference>
<keyword evidence="4" id="KW-0574">Periplasm</keyword>
<dbReference type="KEGG" id="fil:BN1229_v1_2517"/>
<evidence type="ECO:0000256" key="1">
    <source>
        <dbReference type="ARBA" id="ARBA00022617"/>
    </source>
</evidence>
<evidence type="ECO:0000313" key="10">
    <source>
        <dbReference type="EMBL" id="CPR21966.1"/>
    </source>
</evidence>
<dbReference type="InterPro" id="IPR009056">
    <property type="entry name" value="Cyt_c-like_dom"/>
</dbReference>
<reference evidence="11" key="1">
    <citation type="submission" date="2015-02" db="EMBL/GenBank/DDBJ databases">
        <authorList>
            <person name="Chooi Y.-H."/>
        </authorList>
    </citation>
    <scope>NUCLEOTIDE SEQUENCE [LARGE SCALE GENOMIC DNA]</scope>
    <source>
        <strain evidence="11">strain Y</strain>
    </source>
</reference>
<dbReference type="InterPro" id="IPR036909">
    <property type="entry name" value="Cyt_c-like_dom_sf"/>
</dbReference>
<dbReference type="InterPro" id="IPR009153">
    <property type="entry name" value="Cyt_cL"/>
</dbReference>
<evidence type="ECO:0000259" key="9">
    <source>
        <dbReference type="PROSITE" id="PS51007"/>
    </source>
</evidence>
<name>A0A0D6JJ70_9HYPH</name>
<evidence type="ECO:0000256" key="2">
    <source>
        <dbReference type="ARBA" id="ARBA00022723"/>
    </source>
</evidence>
<dbReference type="PROSITE" id="PS51007">
    <property type="entry name" value="CYTC"/>
    <property type="match status" value="1"/>
</dbReference>
<gene>
    <name evidence="10" type="primary">mxaG</name>
    <name evidence="10" type="ORF">YBN1229_v1_3399</name>
</gene>
<dbReference type="GO" id="GO:0005506">
    <property type="term" value="F:iron ion binding"/>
    <property type="evidence" value="ECO:0007669"/>
    <property type="project" value="UniProtKB-UniRule"/>
</dbReference>
<dbReference type="GO" id="GO:0042597">
    <property type="term" value="C:periplasmic space"/>
    <property type="evidence" value="ECO:0007669"/>
    <property type="project" value="UniProtKB-SubCell"/>
</dbReference>
<evidence type="ECO:0000256" key="4">
    <source>
        <dbReference type="PIRNR" id="PIRNR000008"/>
    </source>
</evidence>
<dbReference type="OrthoDB" id="9779283at2"/>
<evidence type="ECO:0000256" key="3">
    <source>
        <dbReference type="ARBA" id="ARBA00023004"/>
    </source>
</evidence>
<dbReference type="Proteomes" id="UP000033187">
    <property type="component" value="Chromosome 1"/>
</dbReference>
<keyword evidence="3 4" id="KW-0408">Iron</keyword>
<dbReference type="EMBL" id="LN829119">
    <property type="protein sequence ID" value="CPR21966.1"/>
    <property type="molecule type" value="Genomic_DNA"/>
</dbReference>
<dbReference type="GO" id="GO:0020037">
    <property type="term" value="F:heme binding"/>
    <property type="evidence" value="ECO:0007669"/>
    <property type="project" value="UniProtKB-UniRule"/>
</dbReference>
<keyword evidence="8" id="KW-0732">Signal</keyword>
<keyword evidence="1 4" id="KW-0349">Heme</keyword>
<keyword evidence="4" id="KW-0813">Transport</keyword>
<sequence length="198" mass="21599">MKKSLIMTAAASAVFVFGLGVASGQVTFRHTITGEVLNLDDSLPEGRDTEAVRQFLQTGINPYTEVKECLPKGEEAYLVACSGCHGHYAEGKVGPGLNDSYWTYPKNKTDKGLFETIFGGAQGMMGPHGSHLQLDEMLLMMAWIRHLYTGDVAEADWLTDEQKKNFTPFKPDKSAEENSSASEEQKTAALDACKVSAQ</sequence>
<evidence type="ECO:0000256" key="6">
    <source>
        <dbReference type="PIRSR" id="PIRSR000008-2"/>
    </source>
</evidence>
<comment type="function">
    <text evidence="4">Electron acceptor for MDH. Acts in methanol oxidation.</text>
</comment>
<feature type="domain" description="Cytochrome c" evidence="9">
    <location>
        <begin position="68"/>
        <end position="148"/>
    </location>
</feature>
<comment type="subcellular location">
    <subcellularLocation>
        <location evidence="4">Periplasm</location>
    </subcellularLocation>
</comment>
<feature type="binding site" description="axial binding residue" evidence="6">
    <location>
        <position position="85"/>
    </location>
    <ligand>
        <name>heme c</name>
        <dbReference type="ChEBI" id="CHEBI:61717"/>
    </ligand>
    <ligandPart>
        <name>Fe</name>
        <dbReference type="ChEBI" id="CHEBI:18248"/>
    </ligandPart>
</feature>
<dbReference type="PIRSF" id="PIRSF000008">
    <property type="entry name" value="Cytochrome_c551i"/>
    <property type="match status" value="1"/>
</dbReference>